<name>N6T0E4_DENPD</name>
<evidence type="ECO:0000313" key="1">
    <source>
        <dbReference type="EMBL" id="ENN73529.1"/>
    </source>
</evidence>
<organism evidence="1">
    <name type="scientific">Dendroctonus ponderosae</name>
    <name type="common">Mountain pine beetle</name>
    <dbReference type="NCBI Taxonomy" id="77166"/>
    <lineage>
        <taxon>Eukaryota</taxon>
        <taxon>Metazoa</taxon>
        <taxon>Ecdysozoa</taxon>
        <taxon>Arthropoda</taxon>
        <taxon>Hexapoda</taxon>
        <taxon>Insecta</taxon>
        <taxon>Pterygota</taxon>
        <taxon>Neoptera</taxon>
        <taxon>Endopterygota</taxon>
        <taxon>Coleoptera</taxon>
        <taxon>Polyphaga</taxon>
        <taxon>Cucujiformia</taxon>
        <taxon>Curculionidae</taxon>
        <taxon>Scolytinae</taxon>
        <taxon>Dendroctonus</taxon>
    </lineage>
</organism>
<feature type="non-terminal residue" evidence="1">
    <location>
        <position position="1"/>
    </location>
</feature>
<dbReference type="OrthoDB" id="407106at2759"/>
<dbReference type="PROSITE" id="PS50157">
    <property type="entry name" value="ZINC_FINGER_C2H2_2"/>
    <property type="match status" value="1"/>
</dbReference>
<dbReference type="AlphaFoldDB" id="N6T0E4"/>
<protein>
    <submittedName>
        <fullName evidence="1">Uncharacterized protein</fullName>
    </submittedName>
</protein>
<reference evidence="1" key="1">
    <citation type="journal article" date="2013" name="Genome Biol.">
        <title>Draft genome of the mountain pine beetle, Dendroctonus ponderosae Hopkins, a major forest pest.</title>
        <authorList>
            <person name="Keeling C.I."/>
            <person name="Yuen M.M."/>
            <person name="Liao N.Y."/>
            <person name="Docking T.R."/>
            <person name="Chan S.K."/>
            <person name="Taylor G.A."/>
            <person name="Palmquist D.L."/>
            <person name="Jackman S.D."/>
            <person name="Nguyen A."/>
            <person name="Li M."/>
            <person name="Henderson H."/>
            <person name="Janes J.K."/>
            <person name="Zhao Y."/>
            <person name="Pandoh P."/>
            <person name="Moore R."/>
            <person name="Sperling F.A."/>
            <person name="Huber D.P."/>
            <person name="Birol I."/>
            <person name="Jones S.J."/>
            <person name="Bohlmann J."/>
        </authorList>
    </citation>
    <scope>NUCLEOTIDE SEQUENCE</scope>
</reference>
<dbReference type="InterPro" id="IPR013087">
    <property type="entry name" value="Znf_C2H2_type"/>
</dbReference>
<dbReference type="HOGENOM" id="CLU_2280243_0_0_1"/>
<gene>
    <name evidence="1" type="ORF">YQE_09780</name>
</gene>
<accession>N6T0E4</accession>
<dbReference type="EMBL" id="KB741156">
    <property type="protein sequence ID" value="ENN73529.1"/>
    <property type="molecule type" value="Genomic_DNA"/>
</dbReference>
<sequence length="102" mass="11289">MQMEREFKGNKCLQSGGGGKGVPLMQDSVQASQLFALPFGAQRLLEAEKKTEPKVLQCEKCSKVFSGLPGLEYHMKRKVCEHSRPPVPGTVAFDLFQGTFDQ</sequence>
<proteinExistence type="predicted"/>